<dbReference type="AlphaFoldDB" id="B2KBG0"/>
<evidence type="ECO:0000313" key="2">
    <source>
        <dbReference type="EMBL" id="ACC97982.1"/>
    </source>
</evidence>
<accession>B2KBG0</accession>
<dbReference type="HOGENOM" id="CLU_2023102_0_0_0"/>
<keyword evidence="1" id="KW-0812">Transmembrane</keyword>
<feature type="transmembrane region" description="Helical" evidence="1">
    <location>
        <begin position="36"/>
        <end position="54"/>
    </location>
</feature>
<organism evidence="2 3">
    <name type="scientific">Elusimicrobium minutum (strain Pei191)</name>
    <dbReference type="NCBI Taxonomy" id="445932"/>
    <lineage>
        <taxon>Bacteria</taxon>
        <taxon>Pseudomonadati</taxon>
        <taxon>Elusimicrobiota</taxon>
        <taxon>Elusimicrobia</taxon>
        <taxon>Elusimicrobiales</taxon>
        <taxon>Elusimicrobiaceae</taxon>
        <taxon>Elusimicrobium</taxon>
    </lineage>
</organism>
<feature type="transmembrane region" description="Helical" evidence="1">
    <location>
        <begin position="74"/>
        <end position="95"/>
    </location>
</feature>
<protein>
    <submittedName>
        <fullName evidence="2">Uncharacterized protein</fullName>
    </submittedName>
</protein>
<dbReference type="KEGG" id="emi:Emin_0425"/>
<keyword evidence="3" id="KW-1185">Reference proteome</keyword>
<dbReference type="RefSeq" id="WP_012414597.1">
    <property type="nucleotide sequence ID" value="NC_010644.1"/>
</dbReference>
<reference evidence="2 3" key="1">
    <citation type="journal article" date="2009" name="Appl. Environ. Microbiol.">
        <title>Genomic analysis of 'Elusimicrobium minutum,' the first cultivated representative of the phylum 'Elusimicrobia' (formerly termite group 1).</title>
        <authorList>
            <person name="Herlemann D.P.R."/>
            <person name="Geissinger O."/>
            <person name="Ikeda-Ohtsubo W."/>
            <person name="Kunin V."/>
            <person name="Sun H."/>
            <person name="Lapidus A."/>
            <person name="Hugenholtz P."/>
            <person name="Brune A."/>
        </authorList>
    </citation>
    <scope>NUCLEOTIDE SEQUENCE [LARGE SCALE GENOMIC DNA]</scope>
    <source>
        <strain evidence="2 3">Pei191</strain>
    </source>
</reference>
<sequence>MTEEKKDKKACCCKEGLCKLKKFKYVFPHNWFKLNVLYYIFVVLFYIVVIYGLVQTYDVFVRTAIGYEPIEARWPAIFAIASNFGLVALALITFATITKALKKIKCAVKGACKEKEEKHSKK</sequence>
<evidence type="ECO:0000256" key="1">
    <source>
        <dbReference type="SAM" id="Phobius"/>
    </source>
</evidence>
<keyword evidence="1" id="KW-1133">Transmembrane helix</keyword>
<evidence type="ECO:0000313" key="3">
    <source>
        <dbReference type="Proteomes" id="UP000001029"/>
    </source>
</evidence>
<dbReference type="STRING" id="445932.Emin_0425"/>
<proteinExistence type="predicted"/>
<dbReference type="EMBL" id="CP001055">
    <property type="protein sequence ID" value="ACC97982.1"/>
    <property type="molecule type" value="Genomic_DNA"/>
</dbReference>
<dbReference type="Proteomes" id="UP000001029">
    <property type="component" value="Chromosome"/>
</dbReference>
<gene>
    <name evidence="2" type="ordered locus">Emin_0425</name>
</gene>
<name>B2KBG0_ELUMP</name>
<keyword evidence="1" id="KW-0472">Membrane</keyword>